<accession>A0A382HM63</accession>
<dbReference type="AlphaFoldDB" id="A0A382HM63"/>
<evidence type="ECO:0000313" key="1">
    <source>
        <dbReference type="EMBL" id="SVB88474.1"/>
    </source>
</evidence>
<feature type="non-terminal residue" evidence="1">
    <location>
        <position position="1"/>
    </location>
</feature>
<dbReference type="EMBL" id="UINC01062149">
    <property type="protein sequence ID" value="SVB88474.1"/>
    <property type="molecule type" value="Genomic_DNA"/>
</dbReference>
<proteinExistence type="predicted"/>
<organism evidence="1">
    <name type="scientific">marine metagenome</name>
    <dbReference type="NCBI Taxonomy" id="408172"/>
    <lineage>
        <taxon>unclassified sequences</taxon>
        <taxon>metagenomes</taxon>
        <taxon>ecological metagenomes</taxon>
    </lineage>
</organism>
<reference evidence="1" key="1">
    <citation type="submission" date="2018-05" db="EMBL/GenBank/DDBJ databases">
        <authorList>
            <person name="Lanie J.A."/>
            <person name="Ng W.-L."/>
            <person name="Kazmierczak K.M."/>
            <person name="Andrzejewski T.M."/>
            <person name="Davidsen T.M."/>
            <person name="Wayne K.J."/>
            <person name="Tettelin H."/>
            <person name="Glass J.I."/>
            <person name="Rusch D."/>
            <person name="Podicherti R."/>
            <person name="Tsui H.-C.T."/>
            <person name="Winkler M.E."/>
        </authorList>
    </citation>
    <scope>NUCLEOTIDE SEQUENCE</scope>
</reference>
<sequence length="161" mass="17781">VLFILAVLLGFFPVVHVHVTGHIVPGALVLYCSRFQFVSFGSTSAPVDLSAWPSLANDFSRLAKRMSSQLLEIYRQLEKFSSFLLFILSHANGASGRFFHFFQQRSSCGETAVYWVNGCILCKIRRGNAQPVKLLGIRSVGQAQRVASRVLEGVVVPYMGA</sequence>
<name>A0A382HM63_9ZZZZ</name>
<protein>
    <submittedName>
        <fullName evidence="1">Uncharacterized protein</fullName>
    </submittedName>
</protein>
<gene>
    <name evidence="1" type="ORF">METZ01_LOCUS241328</name>
</gene>